<evidence type="ECO:0000313" key="5">
    <source>
        <dbReference type="EMBL" id="RCK59264.1"/>
    </source>
</evidence>
<dbReference type="SUPFAM" id="SSF48350">
    <property type="entry name" value="GTPase activation domain, GAP"/>
    <property type="match status" value="1"/>
</dbReference>
<organism evidence="5 6">
    <name type="scientific">Candida viswanathii</name>
    <dbReference type="NCBI Taxonomy" id="5486"/>
    <lineage>
        <taxon>Eukaryota</taxon>
        <taxon>Fungi</taxon>
        <taxon>Dikarya</taxon>
        <taxon>Ascomycota</taxon>
        <taxon>Saccharomycotina</taxon>
        <taxon>Pichiomycetes</taxon>
        <taxon>Debaryomycetaceae</taxon>
        <taxon>Candida/Lodderomyces clade</taxon>
        <taxon>Candida</taxon>
    </lineage>
</organism>
<feature type="region of interest" description="Disordered" evidence="2">
    <location>
        <begin position="279"/>
        <end position="435"/>
    </location>
</feature>
<feature type="compositionally biased region" description="Polar residues" evidence="2">
    <location>
        <begin position="804"/>
        <end position="818"/>
    </location>
</feature>
<feature type="compositionally biased region" description="Polar residues" evidence="2">
    <location>
        <begin position="452"/>
        <end position="489"/>
    </location>
</feature>
<feature type="domain" description="Rho-GAP" evidence="4">
    <location>
        <begin position="939"/>
        <end position="1109"/>
    </location>
</feature>
<sequence length="1109" mass="123645">MSTSTTVMTSSVPQTQDDEYTPSHPNFDRSNLSDSQYIEQLIFENRELQAIINKQNAHITKLTKQLEKQHPQPQTQSHSQPQTQPSSQPILVSSSESSLVTSSIVASNPPTSPQRVIPKSPRRAGPVSPRPQRSNHSANSFALATPVEEQQQHEKQQQPKDNDDEEEEEHMHDIPIRSSRRRRNSLENKPFDKKASYISLDSSVASQFPNSLSNGSLLSSNKVRDEPEEELSRRTTDDVSSIRSANGEDHLEGHDLGKGVLDTTINTIESMDLSKMDESQFSTLESTKSHTEASSTTAASARIYTQSKSIARSSSSVGSTYKSSRIKPPGLQKKPSENSIVDLAPPTSLKTAVANLGSPVESRSPQSQYDTPPSQSSSTFSHSNSNSNSNSNSTNSQLDPPYELSSANAVTSTTTLTGTSSSSSQPTPKPTLNLPAQQPYILQHGVSTPITQQQVSYDTVTPRPSLQSPAGSSSNLPRTPQTPGSSFNVLHTPKADMDESSLFIKPDDFQTIFISVVSTITVNSMNQASKRSDDPNITITINDRETEKEMWKIRKTISQLGAFDQEIRPILEYFGLPPLPDKQSFFTSTPAKIETRRLAMQNYFNSIFVMPHIPRMVLYNICKFLSLDFVNPLDDFKSGARKEGFLVRRYKGLGTNWKIRWCQVDGPYMEIYENPGGPILEQIRLSKAQIGRQSTDSVAEDKGYRHAFLIMESQSGKKLHSSAPKHFFCAETDEERDDWVTSLIEFTEGSNDSSEAPSPQQQQQAQYPPQPPQQQPPPPFSQQPQQQQQQQQYLGNGRNESRDNLLTPNSRADTASANDEIRSIQNGYTPVSIAASFADSITNYTTTLIDDVTKKPKKRSIFPFRTRANTVDSEASLATAPSQQPYQYQSQQQQPVDEIPPPPTSSVPQEDLQQVLDKMNLGEEVIPKSIFGKDVHAAFDLSNASYHGKQIPSVCFRCLDFLERTHAVYEEGLFRISGRKAVITELQQQFDKHLDIDLFSKDLGVDVDIATIAGLFKLYLRMLPAPLIKLDAKDLASGDLRLIRYKLLHGDTVSNDLTFSILYFLNQVIRQSHVNKMNLRNICIVFEPTLNVSSEILSYLLEHFNECFV</sequence>
<dbReference type="GO" id="GO:0035091">
    <property type="term" value="F:phosphatidylinositol binding"/>
    <property type="evidence" value="ECO:0007669"/>
    <property type="project" value="InterPro"/>
</dbReference>
<evidence type="ECO:0000313" key="6">
    <source>
        <dbReference type="Proteomes" id="UP000253472"/>
    </source>
</evidence>
<keyword evidence="1" id="KW-0343">GTPase activation</keyword>
<dbReference type="Pfam" id="PF00620">
    <property type="entry name" value="RhoGAP"/>
    <property type="match status" value="1"/>
</dbReference>
<dbReference type="SUPFAM" id="SSF50729">
    <property type="entry name" value="PH domain-like"/>
    <property type="match status" value="1"/>
</dbReference>
<dbReference type="GO" id="GO:0007165">
    <property type="term" value="P:signal transduction"/>
    <property type="evidence" value="ECO:0007669"/>
    <property type="project" value="InterPro"/>
</dbReference>
<dbReference type="EMBL" id="QLNQ01000027">
    <property type="protein sequence ID" value="RCK59264.1"/>
    <property type="molecule type" value="Genomic_DNA"/>
</dbReference>
<feature type="compositionally biased region" description="Low complexity" evidence="2">
    <location>
        <begin position="71"/>
        <end position="104"/>
    </location>
</feature>
<dbReference type="PANTHER" id="PTHR23176:SF129">
    <property type="entry name" value="RHO GTPASE ACTIVATING PROTEIN AT 16F, ISOFORM E-RELATED"/>
    <property type="match status" value="1"/>
</dbReference>
<dbReference type="Gene3D" id="1.10.555.10">
    <property type="entry name" value="Rho GTPase activation protein"/>
    <property type="match status" value="1"/>
</dbReference>
<evidence type="ECO:0000256" key="2">
    <source>
        <dbReference type="SAM" id="MobiDB-lite"/>
    </source>
</evidence>
<feature type="compositionally biased region" description="Low complexity" evidence="2">
    <location>
        <begin position="313"/>
        <end position="323"/>
    </location>
</feature>
<dbReference type="SMART" id="SM00233">
    <property type="entry name" value="PH"/>
    <property type="match status" value="1"/>
</dbReference>
<dbReference type="SUPFAM" id="SSF64268">
    <property type="entry name" value="PX domain"/>
    <property type="match status" value="1"/>
</dbReference>
<feature type="compositionally biased region" description="Polar residues" evidence="2">
    <location>
        <begin position="303"/>
        <end position="312"/>
    </location>
</feature>
<dbReference type="InterPro" id="IPR001849">
    <property type="entry name" value="PH_domain"/>
</dbReference>
<dbReference type="InterPro" id="IPR011993">
    <property type="entry name" value="PH-like_dom_sf"/>
</dbReference>
<feature type="region of interest" description="Disordered" evidence="2">
    <location>
        <begin position="747"/>
        <end position="818"/>
    </location>
</feature>
<gene>
    <name evidence="5" type="primary">BEM3</name>
    <name evidence="5" type="ORF">Cantr_07194</name>
</gene>
<feature type="compositionally biased region" description="Low complexity" evidence="2">
    <location>
        <begin position="374"/>
        <end position="397"/>
    </location>
</feature>
<dbReference type="PROSITE" id="PS50238">
    <property type="entry name" value="RHOGAP"/>
    <property type="match status" value="1"/>
</dbReference>
<dbReference type="Gene3D" id="2.30.29.30">
    <property type="entry name" value="Pleckstrin-homology domain (PH domain)/Phosphotyrosine-binding domain (PTB)"/>
    <property type="match status" value="1"/>
</dbReference>
<name>A0A367Y097_9ASCO</name>
<keyword evidence="6" id="KW-1185">Reference proteome</keyword>
<comment type="caution">
    <text evidence="5">The sequence shown here is derived from an EMBL/GenBank/DDBJ whole genome shotgun (WGS) entry which is preliminary data.</text>
</comment>
<dbReference type="InterPro" id="IPR001683">
    <property type="entry name" value="PX_dom"/>
</dbReference>
<dbReference type="CDD" id="cd06093">
    <property type="entry name" value="PX_domain"/>
    <property type="match status" value="1"/>
</dbReference>
<dbReference type="PANTHER" id="PTHR23176">
    <property type="entry name" value="RHO/RAC/CDC GTPASE-ACTIVATING PROTEIN"/>
    <property type="match status" value="1"/>
</dbReference>
<feature type="region of interest" description="Disordered" evidence="2">
    <location>
        <begin position="206"/>
        <end position="258"/>
    </location>
</feature>
<feature type="region of interest" description="Disordered" evidence="2">
    <location>
        <begin position="64"/>
        <end position="188"/>
    </location>
</feature>
<feature type="compositionally biased region" description="Low complexity" evidence="2">
    <location>
        <begin position="210"/>
        <end position="221"/>
    </location>
</feature>
<dbReference type="AlphaFoldDB" id="A0A367Y097"/>
<dbReference type="GO" id="GO:0005933">
    <property type="term" value="C:cellular bud"/>
    <property type="evidence" value="ECO:0007669"/>
    <property type="project" value="UniProtKB-ARBA"/>
</dbReference>
<evidence type="ECO:0000259" key="4">
    <source>
        <dbReference type="PROSITE" id="PS50238"/>
    </source>
</evidence>
<dbReference type="STRING" id="5486.A0A367Y097"/>
<feature type="compositionally biased region" description="Low complexity" evidence="2">
    <location>
        <begin position="756"/>
        <end position="767"/>
    </location>
</feature>
<reference evidence="5 6" key="1">
    <citation type="submission" date="2018-06" db="EMBL/GenBank/DDBJ databases">
        <title>Whole genome sequencing of Candida tropicalis (genome annotated by CSBL at Korea University).</title>
        <authorList>
            <person name="Ahn J."/>
        </authorList>
    </citation>
    <scope>NUCLEOTIDE SEQUENCE [LARGE SCALE GENOMIC DNA]</scope>
    <source>
        <strain evidence="5 6">ATCC 20962</strain>
    </source>
</reference>
<dbReference type="InterPro" id="IPR036871">
    <property type="entry name" value="PX_dom_sf"/>
</dbReference>
<dbReference type="InterPro" id="IPR008936">
    <property type="entry name" value="Rho_GTPase_activation_prot"/>
</dbReference>
<feature type="compositionally biased region" description="Low complexity" evidence="2">
    <location>
        <begin position="881"/>
        <end position="895"/>
    </location>
</feature>
<evidence type="ECO:0000256" key="1">
    <source>
        <dbReference type="ARBA" id="ARBA00022468"/>
    </source>
</evidence>
<feature type="compositionally biased region" description="Polar residues" evidence="2">
    <location>
        <begin position="131"/>
        <end position="142"/>
    </location>
</feature>
<feature type="compositionally biased region" description="Low complexity" evidence="2">
    <location>
        <begin position="782"/>
        <end position="793"/>
    </location>
</feature>
<feature type="compositionally biased region" description="Low complexity" evidence="2">
    <location>
        <begin position="405"/>
        <end position="426"/>
    </location>
</feature>
<dbReference type="SMART" id="SM00324">
    <property type="entry name" value="RhoGAP"/>
    <property type="match status" value="1"/>
</dbReference>
<proteinExistence type="predicted"/>
<feature type="compositionally biased region" description="Low complexity" evidence="2">
    <location>
        <begin position="1"/>
        <end position="12"/>
    </location>
</feature>
<feature type="compositionally biased region" description="Pro residues" evidence="2">
    <location>
        <begin position="768"/>
        <end position="781"/>
    </location>
</feature>
<feature type="domain" description="PH" evidence="3">
    <location>
        <begin position="639"/>
        <end position="748"/>
    </location>
</feature>
<feature type="region of interest" description="Disordered" evidence="2">
    <location>
        <begin position="1"/>
        <end position="32"/>
    </location>
</feature>
<dbReference type="Pfam" id="PF00787">
    <property type="entry name" value="PX"/>
    <property type="match status" value="1"/>
</dbReference>
<dbReference type="Pfam" id="PF00169">
    <property type="entry name" value="PH"/>
    <property type="match status" value="1"/>
</dbReference>
<dbReference type="CDD" id="cd13277">
    <property type="entry name" value="PH_Bem3"/>
    <property type="match status" value="1"/>
</dbReference>
<dbReference type="Gene3D" id="3.30.1520.10">
    <property type="entry name" value="Phox-like domain"/>
    <property type="match status" value="1"/>
</dbReference>
<evidence type="ECO:0000259" key="3">
    <source>
        <dbReference type="PROSITE" id="PS50003"/>
    </source>
</evidence>
<feature type="compositionally biased region" description="Low complexity" evidence="2">
    <location>
        <begin position="292"/>
        <end position="301"/>
    </location>
</feature>
<feature type="compositionally biased region" description="Polar residues" evidence="2">
    <location>
        <begin position="361"/>
        <end position="373"/>
    </location>
</feature>
<accession>A0A367Y097</accession>
<protein>
    <submittedName>
        <fullName evidence="5">GTPase-activating protein BEM3</fullName>
    </submittedName>
</protein>
<feature type="compositionally biased region" description="Basic and acidic residues" evidence="2">
    <location>
        <begin position="222"/>
        <end position="237"/>
    </location>
</feature>
<dbReference type="PROSITE" id="PS50003">
    <property type="entry name" value="PH_DOMAIN"/>
    <property type="match status" value="1"/>
</dbReference>
<feature type="compositionally biased region" description="Basic and acidic residues" evidence="2">
    <location>
        <begin position="150"/>
        <end position="161"/>
    </location>
</feature>
<feature type="region of interest" description="Disordered" evidence="2">
    <location>
        <begin position="452"/>
        <end position="492"/>
    </location>
</feature>
<feature type="region of interest" description="Disordered" evidence="2">
    <location>
        <begin position="871"/>
        <end position="910"/>
    </location>
</feature>
<dbReference type="InterPro" id="IPR000198">
    <property type="entry name" value="RhoGAP_dom"/>
</dbReference>
<feature type="compositionally biased region" description="Basic and acidic residues" evidence="2">
    <location>
        <begin position="246"/>
        <end position="257"/>
    </location>
</feature>
<dbReference type="GO" id="GO:0005938">
    <property type="term" value="C:cell cortex"/>
    <property type="evidence" value="ECO:0007669"/>
    <property type="project" value="UniProtKB-ARBA"/>
</dbReference>
<dbReference type="GO" id="GO:0005096">
    <property type="term" value="F:GTPase activator activity"/>
    <property type="evidence" value="ECO:0007669"/>
    <property type="project" value="UniProtKB-KW"/>
</dbReference>
<dbReference type="OrthoDB" id="185175at2759"/>
<dbReference type="Proteomes" id="UP000253472">
    <property type="component" value="Unassembled WGS sequence"/>
</dbReference>
<dbReference type="InterPro" id="IPR050729">
    <property type="entry name" value="Rho-GAP"/>
</dbReference>